<organism evidence="2 3">
    <name type="scientific">Lepeophtheirus salmonis</name>
    <name type="common">Salmon louse</name>
    <name type="synonym">Caligus salmonis</name>
    <dbReference type="NCBI Taxonomy" id="72036"/>
    <lineage>
        <taxon>Eukaryota</taxon>
        <taxon>Metazoa</taxon>
        <taxon>Ecdysozoa</taxon>
        <taxon>Arthropoda</taxon>
        <taxon>Crustacea</taxon>
        <taxon>Multicrustacea</taxon>
        <taxon>Hexanauplia</taxon>
        <taxon>Copepoda</taxon>
        <taxon>Siphonostomatoida</taxon>
        <taxon>Caligidae</taxon>
        <taxon>Lepeophtheirus</taxon>
    </lineage>
</organism>
<dbReference type="InterPro" id="IPR000719">
    <property type="entry name" value="Prot_kinase_dom"/>
</dbReference>
<dbReference type="GO" id="GO:0005524">
    <property type="term" value="F:ATP binding"/>
    <property type="evidence" value="ECO:0007669"/>
    <property type="project" value="InterPro"/>
</dbReference>
<reference evidence="2" key="1">
    <citation type="submission" date="2021-02" db="EMBL/GenBank/DDBJ databases">
        <authorList>
            <person name="Bekaert M."/>
        </authorList>
    </citation>
    <scope>NUCLEOTIDE SEQUENCE</scope>
    <source>
        <strain evidence="2">IoA-00</strain>
    </source>
</reference>
<evidence type="ECO:0000313" key="3">
    <source>
        <dbReference type="Proteomes" id="UP000675881"/>
    </source>
</evidence>
<accession>A0A7R8CV43</accession>
<feature type="region of interest" description="Disordered" evidence="1">
    <location>
        <begin position="322"/>
        <end position="384"/>
    </location>
</feature>
<feature type="region of interest" description="Disordered" evidence="1">
    <location>
        <begin position="419"/>
        <end position="448"/>
    </location>
</feature>
<dbReference type="AlphaFoldDB" id="A0A7R8CV43"/>
<feature type="compositionally biased region" description="Basic residues" evidence="1">
    <location>
        <begin position="343"/>
        <end position="361"/>
    </location>
</feature>
<dbReference type="GO" id="GO:0004672">
    <property type="term" value="F:protein kinase activity"/>
    <property type="evidence" value="ECO:0007669"/>
    <property type="project" value="InterPro"/>
</dbReference>
<name>A0A7R8CV43_LEPSM</name>
<dbReference type="SUPFAM" id="SSF56112">
    <property type="entry name" value="Protein kinase-like (PK-like)"/>
    <property type="match status" value="1"/>
</dbReference>
<proteinExistence type="predicted"/>
<dbReference type="Proteomes" id="UP000675881">
    <property type="component" value="Chromosome 5"/>
</dbReference>
<dbReference type="InterPro" id="IPR013083">
    <property type="entry name" value="Znf_RING/FYVE/PHD"/>
</dbReference>
<evidence type="ECO:0000313" key="2">
    <source>
        <dbReference type="EMBL" id="CAF2940215.1"/>
    </source>
</evidence>
<dbReference type="PANTHER" id="PTHR40237">
    <property type="entry name" value="LD44813P"/>
    <property type="match status" value="1"/>
</dbReference>
<dbReference type="OrthoDB" id="8062037at2759"/>
<dbReference type="SUPFAM" id="SSF57850">
    <property type="entry name" value="RING/U-box"/>
    <property type="match status" value="1"/>
</dbReference>
<dbReference type="EMBL" id="HG994584">
    <property type="protein sequence ID" value="CAF2940215.1"/>
    <property type="molecule type" value="Genomic_DNA"/>
</dbReference>
<feature type="compositionally biased region" description="Basic and acidic residues" evidence="1">
    <location>
        <begin position="423"/>
        <end position="434"/>
    </location>
</feature>
<gene>
    <name evidence="2" type="ORF">LSAA_10434</name>
</gene>
<dbReference type="Gene3D" id="3.30.40.10">
    <property type="entry name" value="Zinc/RING finger domain, C3HC4 (zinc finger)"/>
    <property type="match status" value="1"/>
</dbReference>
<protein>
    <submittedName>
        <fullName evidence="2">Serine/threonine-protein kinase PRP4 homolog</fullName>
    </submittedName>
</protein>
<dbReference type="FunFam" id="3.30.200.20:FF:000123">
    <property type="entry name" value="serine/threonine-protein kinase PRP4 homolog"/>
    <property type="match status" value="1"/>
</dbReference>
<evidence type="ECO:0000256" key="1">
    <source>
        <dbReference type="SAM" id="MobiDB-lite"/>
    </source>
</evidence>
<feature type="compositionally biased region" description="Low complexity" evidence="1">
    <location>
        <begin position="368"/>
        <end position="379"/>
    </location>
</feature>
<keyword evidence="2" id="KW-0808">Transferase</keyword>
<dbReference type="Gene3D" id="3.30.200.20">
    <property type="entry name" value="Phosphorylase Kinase, domain 1"/>
    <property type="match status" value="1"/>
</dbReference>
<dbReference type="PANTHER" id="PTHR40237:SF1">
    <property type="entry name" value="LD44813P"/>
    <property type="match status" value="1"/>
</dbReference>
<dbReference type="InterPro" id="IPR011009">
    <property type="entry name" value="Kinase-like_dom_sf"/>
</dbReference>
<keyword evidence="3" id="KW-1185">Reference proteome</keyword>
<dbReference type="PROSITE" id="PS50011">
    <property type="entry name" value="PROTEIN_KINASE_DOM"/>
    <property type="match status" value="1"/>
</dbReference>
<sequence length="567" mass="66217">MSMDKRVEDVIFKEIKDVKDRCEKRNRLCSAHNMCSGPHSSRIRDLLDYLGKRRFRRVVLSMTFPPGYPSQPILLELKSKSLSEKLLSGLENPLICCSGEISRIRDKLDDSKDKLKLSQKSSSISLSISTSNKYVYKLKIVIPFEYPNQQIQLEDIHTNFPRVFKVWFTEQSREISRRCVTAPLLKKKSPTPFVPSPSLETVVDFLITHVRRYPEETCGFCLKKCLPSDPTEVIHDENVAAHVERVYCSHAYHRDCLILYLKSPPFKGVKKCLKCNQRIYHEKWKVTPELSEARWAHQQAKERELGEVIDFFKEKDRRRSRSPYRYHRRRRDEEDEEEERRRNYQKRRSPHSSNYHHRRTHREHDVIDISSSESSSSSIEQEDDNNVEILSSGGEGEETTEEAIIRKQRKRRQDLLQKLQSNGEEKETKEESLEVKAPSFKIESPKTPTETTWKSLKSETSTFDMFAEDDSIPISSTVPLPLQHPAENPNLTDNWDDAEGYYRVQIGEIMDTRYSVFGYTGQGVFSNVVRARDTARGNQEVAIKIIRNNELMHKSGLKELEILKRFE</sequence>
<keyword evidence="2" id="KW-0418">Kinase</keyword>